<sequence length="88" mass="9939">MVVADTAGRFPRFDALTSDHVYVRLHGAQELYHSGYTDAELDEWAGLIRRWAHGEGDEPPRDVYIYFDNDARGHAPHDARALAQRTSG</sequence>
<evidence type="ECO:0000313" key="1">
    <source>
        <dbReference type="EMBL" id="GGD66042.1"/>
    </source>
</evidence>
<proteinExistence type="predicted"/>
<reference evidence="2" key="1">
    <citation type="journal article" date="2019" name="Int. J. Syst. Evol. Microbiol.">
        <title>The Global Catalogue of Microorganisms (GCM) 10K type strain sequencing project: providing services to taxonomists for standard genome sequencing and annotation.</title>
        <authorList>
            <consortium name="The Broad Institute Genomics Platform"/>
            <consortium name="The Broad Institute Genome Sequencing Center for Infectious Disease"/>
            <person name="Wu L."/>
            <person name="Ma J."/>
        </authorList>
    </citation>
    <scope>NUCLEOTIDE SEQUENCE [LARGE SCALE GENOMIC DNA]</scope>
    <source>
        <strain evidence="2">CCM 7640</strain>
    </source>
</reference>
<dbReference type="InterPro" id="IPR002763">
    <property type="entry name" value="DUF72"/>
</dbReference>
<dbReference type="PANTHER" id="PTHR30348:SF4">
    <property type="entry name" value="DUF72 DOMAIN-CONTAINING PROTEIN"/>
    <property type="match status" value="1"/>
</dbReference>
<keyword evidence="2" id="KW-1185">Reference proteome</keyword>
<dbReference type="Proteomes" id="UP000629365">
    <property type="component" value="Unassembled WGS sequence"/>
</dbReference>
<accession>A0ABQ1RDF2</accession>
<organism evidence="1 2">
    <name type="scientific">Microbacterium murale</name>
    <dbReference type="NCBI Taxonomy" id="1081040"/>
    <lineage>
        <taxon>Bacteria</taxon>
        <taxon>Bacillati</taxon>
        <taxon>Actinomycetota</taxon>
        <taxon>Actinomycetes</taxon>
        <taxon>Micrococcales</taxon>
        <taxon>Microbacteriaceae</taxon>
        <taxon>Microbacterium</taxon>
    </lineage>
</organism>
<evidence type="ECO:0008006" key="3">
    <source>
        <dbReference type="Google" id="ProtNLM"/>
    </source>
</evidence>
<gene>
    <name evidence="1" type="ORF">GCM10007269_06560</name>
</gene>
<dbReference type="InterPro" id="IPR036520">
    <property type="entry name" value="UPF0759_sf"/>
</dbReference>
<dbReference type="Gene3D" id="3.20.20.410">
    <property type="entry name" value="Protein of unknown function UPF0759"/>
    <property type="match status" value="1"/>
</dbReference>
<dbReference type="Pfam" id="PF01904">
    <property type="entry name" value="DUF72"/>
    <property type="match status" value="1"/>
</dbReference>
<protein>
    <recommendedName>
        <fullName evidence="3">DUF72 domain-containing protein</fullName>
    </recommendedName>
</protein>
<comment type="caution">
    <text evidence="1">The sequence shown here is derived from an EMBL/GenBank/DDBJ whole genome shotgun (WGS) entry which is preliminary data.</text>
</comment>
<evidence type="ECO:0000313" key="2">
    <source>
        <dbReference type="Proteomes" id="UP000629365"/>
    </source>
</evidence>
<dbReference type="SUPFAM" id="SSF117396">
    <property type="entry name" value="TM1631-like"/>
    <property type="match status" value="1"/>
</dbReference>
<name>A0ABQ1RDF2_9MICO</name>
<dbReference type="EMBL" id="BMCM01000001">
    <property type="protein sequence ID" value="GGD66042.1"/>
    <property type="molecule type" value="Genomic_DNA"/>
</dbReference>
<dbReference type="PANTHER" id="PTHR30348">
    <property type="entry name" value="UNCHARACTERIZED PROTEIN YECE"/>
    <property type="match status" value="1"/>
</dbReference>